<protein>
    <submittedName>
        <fullName evidence="5">NAD(P)-binding protein</fullName>
    </submittedName>
</protein>
<dbReference type="Gene3D" id="3.40.50.720">
    <property type="entry name" value="NAD(P)-binding Rossmann-like Domain"/>
    <property type="match status" value="1"/>
</dbReference>
<dbReference type="InterPro" id="IPR036291">
    <property type="entry name" value="NAD(P)-bd_dom_sf"/>
</dbReference>
<dbReference type="AlphaFoldDB" id="A0A165CW77"/>
<evidence type="ECO:0000313" key="6">
    <source>
        <dbReference type="Proteomes" id="UP000076842"/>
    </source>
</evidence>
<evidence type="ECO:0000256" key="4">
    <source>
        <dbReference type="RuleBase" id="RU000363"/>
    </source>
</evidence>
<dbReference type="EMBL" id="KV424104">
    <property type="protein sequence ID" value="KZT51524.1"/>
    <property type="molecule type" value="Genomic_DNA"/>
</dbReference>
<dbReference type="InterPro" id="IPR051911">
    <property type="entry name" value="SDR_oxidoreductase"/>
</dbReference>
<accession>A0A165CW77</accession>
<reference evidence="5 6" key="1">
    <citation type="journal article" date="2016" name="Mol. Biol. Evol.">
        <title>Comparative Genomics of Early-Diverging Mushroom-Forming Fungi Provides Insights into the Origins of Lignocellulose Decay Capabilities.</title>
        <authorList>
            <person name="Nagy L.G."/>
            <person name="Riley R."/>
            <person name="Tritt A."/>
            <person name="Adam C."/>
            <person name="Daum C."/>
            <person name="Floudas D."/>
            <person name="Sun H."/>
            <person name="Yadav J.S."/>
            <person name="Pangilinan J."/>
            <person name="Larsson K.H."/>
            <person name="Matsuura K."/>
            <person name="Barry K."/>
            <person name="Labutti K."/>
            <person name="Kuo R."/>
            <person name="Ohm R.A."/>
            <person name="Bhattacharya S.S."/>
            <person name="Shirouzu T."/>
            <person name="Yoshinaga Y."/>
            <person name="Martin F.M."/>
            <person name="Grigoriev I.V."/>
            <person name="Hibbett D.S."/>
        </authorList>
    </citation>
    <scope>NUCLEOTIDE SEQUENCE [LARGE SCALE GENOMIC DNA]</scope>
    <source>
        <strain evidence="5 6">HHB12733</strain>
    </source>
</reference>
<organism evidence="5 6">
    <name type="scientific">Calocera cornea HHB12733</name>
    <dbReference type="NCBI Taxonomy" id="1353952"/>
    <lineage>
        <taxon>Eukaryota</taxon>
        <taxon>Fungi</taxon>
        <taxon>Dikarya</taxon>
        <taxon>Basidiomycota</taxon>
        <taxon>Agaricomycotina</taxon>
        <taxon>Dacrymycetes</taxon>
        <taxon>Dacrymycetales</taxon>
        <taxon>Dacrymycetaceae</taxon>
        <taxon>Calocera</taxon>
    </lineage>
</organism>
<dbReference type="OrthoDB" id="1274115at2759"/>
<dbReference type="PRINTS" id="PR00081">
    <property type="entry name" value="GDHRDH"/>
</dbReference>
<dbReference type="STRING" id="1353952.A0A165CW77"/>
<dbReference type="PRINTS" id="PR00080">
    <property type="entry name" value="SDRFAMILY"/>
</dbReference>
<name>A0A165CW77_9BASI</name>
<proteinExistence type="inferred from homology"/>
<keyword evidence="3" id="KW-0560">Oxidoreductase</keyword>
<dbReference type="SUPFAM" id="SSF51735">
    <property type="entry name" value="NAD(P)-binding Rossmann-fold domains"/>
    <property type="match status" value="1"/>
</dbReference>
<dbReference type="Pfam" id="PF00106">
    <property type="entry name" value="adh_short"/>
    <property type="match status" value="1"/>
</dbReference>
<dbReference type="Proteomes" id="UP000076842">
    <property type="component" value="Unassembled WGS sequence"/>
</dbReference>
<evidence type="ECO:0000256" key="2">
    <source>
        <dbReference type="ARBA" id="ARBA00022857"/>
    </source>
</evidence>
<gene>
    <name evidence="5" type="ORF">CALCODRAFT_503450</name>
</gene>
<keyword evidence="2" id="KW-0521">NADP</keyword>
<comment type="similarity">
    <text evidence="1 4">Belongs to the short-chain dehydrogenases/reductases (SDR) family.</text>
</comment>
<evidence type="ECO:0000256" key="1">
    <source>
        <dbReference type="ARBA" id="ARBA00006484"/>
    </source>
</evidence>
<dbReference type="InterPro" id="IPR002347">
    <property type="entry name" value="SDR_fam"/>
</dbReference>
<evidence type="ECO:0000256" key="3">
    <source>
        <dbReference type="ARBA" id="ARBA00023002"/>
    </source>
</evidence>
<dbReference type="InterPro" id="IPR020904">
    <property type="entry name" value="Sc_DH/Rdtase_CS"/>
</dbReference>
<evidence type="ECO:0000313" key="5">
    <source>
        <dbReference type="EMBL" id="KZT51524.1"/>
    </source>
</evidence>
<dbReference type="PANTHER" id="PTHR43976:SF16">
    <property type="entry name" value="SHORT-CHAIN DEHYDROGENASE_REDUCTASE FAMILY PROTEIN"/>
    <property type="match status" value="1"/>
</dbReference>
<sequence length="265" mass="28930">MTELVLANGDMCVATSIDPPALADLFPIYGKARLRLVNTDVTQFDEVQLAFSIAEQAFGGVDVVFSNAGVTRGCEVESTPETVAKDIFDVNFWGAANVMKEGVRFFREVNGPERGGKLLQMTSAAGIGAWPTLGYYVASKHATEGLAKTLAQELNPEWNIQVMLIEPGFMRTPIMSLWKDSLIEPLPAYTTGPAAEARRLLKTETLGGDPKKAMELVHRVAQMDKLPLHLPIGPEAMELFRATSEALMNAVEEWKAEAKQTAFAE</sequence>
<dbReference type="PANTHER" id="PTHR43976">
    <property type="entry name" value="SHORT CHAIN DEHYDROGENASE"/>
    <property type="match status" value="1"/>
</dbReference>
<dbReference type="GO" id="GO:0016491">
    <property type="term" value="F:oxidoreductase activity"/>
    <property type="evidence" value="ECO:0007669"/>
    <property type="project" value="UniProtKB-KW"/>
</dbReference>
<dbReference type="InParanoid" id="A0A165CW77"/>
<dbReference type="PROSITE" id="PS00061">
    <property type="entry name" value="ADH_SHORT"/>
    <property type="match status" value="1"/>
</dbReference>
<keyword evidence="6" id="KW-1185">Reference proteome</keyword>